<protein>
    <recommendedName>
        <fullName evidence="3">histidine kinase</fullName>
        <ecNumber evidence="3">2.7.13.3</ecNumber>
    </recommendedName>
</protein>
<keyword evidence="8" id="KW-0175">Coiled coil</keyword>
<evidence type="ECO:0000259" key="11">
    <source>
        <dbReference type="PROSITE" id="PS50112"/>
    </source>
</evidence>
<dbReference type="EC" id="2.7.13.3" evidence="3"/>
<keyword evidence="9" id="KW-1133">Transmembrane helix</keyword>
<dbReference type="GO" id="GO:0000156">
    <property type="term" value="F:phosphorelay response regulator activity"/>
    <property type="evidence" value="ECO:0007669"/>
    <property type="project" value="TreeGrafter"/>
</dbReference>
<gene>
    <name evidence="13" type="ORF">GTP91_27195</name>
</gene>
<dbReference type="GO" id="GO:0007234">
    <property type="term" value="P:osmosensory signaling via phosphorelay pathway"/>
    <property type="evidence" value="ECO:0007669"/>
    <property type="project" value="TreeGrafter"/>
</dbReference>
<dbReference type="SUPFAM" id="SSF158472">
    <property type="entry name" value="HAMP domain-like"/>
    <property type="match status" value="1"/>
</dbReference>
<comment type="catalytic activity">
    <reaction evidence="1">
        <text>ATP + protein L-histidine = ADP + protein N-phospho-L-histidine.</text>
        <dbReference type="EC" id="2.7.13.3"/>
    </reaction>
</comment>
<feature type="domain" description="HAMP" evidence="12">
    <location>
        <begin position="186"/>
        <end position="239"/>
    </location>
</feature>
<dbReference type="InterPro" id="IPR003660">
    <property type="entry name" value="HAMP_dom"/>
</dbReference>
<dbReference type="SUPFAM" id="SSF55874">
    <property type="entry name" value="ATPase domain of HSP90 chaperone/DNA topoisomerase II/histidine kinase"/>
    <property type="match status" value="1"/>
</dbReference>
<dbReference type="RefSeq" id="WP_161099573.1">
    <property type="nucleotide sequence ID" value="NZ_WWCW01000145.1"/>
</dbReference>
<evidence type="ECO:0000256" key="8">
    <source>
        <dbReference type="SAM" id="Coils"/>
    </source>
</evidence>
<dbReference type="PROSITE" id="PS50885">
    <property type="entry name" value="HAMP"/>
    <property type="match status" value="1"/>
</dbReference>
<feature type="coiled-coil region" evidence="8">
    <location>
        <begin position="360"/>
        <end position="405"/>
    </location>
</feature>
<name>A0A845GDB9_9BURK</name>
<dbReference type="GO" id="GO:0016020">
    <property type="term" value="C:membrane"/>
    <property type="evidence" value="ECO:0007669"/>
    <property type="project" value="UniProtKB-SubCell"/>
</dbReference>
<dbReference type="InterPro" id="IPR036097">
    <property type="entry name" value="HisK_dim/P_sf"/>
</dbReference>
<keyword evidence="7 9" id="KW-0472">Membrane</keyword>
<dbReference type="Pfam" id="PF08448">
    <property type="entry name" value="PAS_4"/>
    <property type="match status" value="1"/>
</dbReference>
<evidence type="ECO:0000256" key="5">
    <source>
        <dbReference type="ARBA" id="ARBA00022679"/>
    </source>
</evidence>
<feature type="transmembrane region" description="Helical" evidence="9">
    <location>
        <begin position="17"/>
        <end position="39"/>
    </location>
</feature>
<feature type="domain" description="PAS" evidence="11">
    <location>
        <begin position="244"/>
        <end position="314"/>
    </location>
</feature>
<evidence type="ECO:0000256" key="2">
    <source>
        <dbReference type="ARBA" id="ARBA00004370"/>
    </source>
</evidence>
<evidence type="ECO:0000256" key="6">
    <source>
        <dbReference type="ARBA" id="ARBA00022777"/>
    </source>
</evidence>
<feature type="transmembrane region" description="Helical" evidence="9">
    <location>
        <begin position="162"/>
        <end position="182"/>
    </location>
</feature>
<reference evidence="13 14" key="1">
    <citation type="submission" date="2020-01" db="EMBL/GenBank/DDBJ databases">
        <title>Novel species isolated from a subtropical stream in China.</title>
        <authorList>
            <person name="Lu H."/>
        </authorList>
    </citation>
    <scope>NUCLEOTIDE SEQUENCE [LARGE SCALE GENOMIC DNA]</scope>
    <source>
        <strain evidence="13 14">FT82W</strain>
    </source>
</reference>
<dbReference type="InterPro" id="IPR033417">
    <property type="entry name" value="CHASE8"/>
</dbReference>
<dbReference type="InterPro" id="IPR013656">
    <property type="entry name" value="PAS_4"/>
</dbReference>
<dbReference type="Gene3D" id="6.10.340.10">
    <property type="match status" value="1"/>
</dbReference>
<dbReference type="CDD" id="cd00082">
    <property type="entry name" value="HisKA"/>
    <property type="match status" value="1"/>
</dbReference>
<dbReference type="GO" id="GO:0000155">
    <property type="term" value="F:phosphorelay sensor kinase activity"/>
    <property type="evidence" value="ECO:0007669"/>
    <property type="project" value="InterPro"/>
</dbReference>
<dbReference type="PRINTS" id="PR00344">
    <property type="entry name" value="BCTRLSENSOR"/>
</dbReference>
<dbReference type="Gene3D" id="3.30.565.10">
    <property type="entry name" value="Histidine kinase-like ATPase, C-terminal domain"/>
    <property type="match status" value="1"/>
</dbReference>
<dbReference type="Pfam" id="PF02518">
    <property type="entry name" value="HATPase_c"/>
    <property type="match status" value="1"/>
</dbReference>
<dbReference type="CDD" id="cd06225">
    <property type="entry name" value="HAMP"/>
    <property type="match status" value="1"/>
</dbReference>
<dbReference type="InterPro" id="IPR035965">
    <property type="entry name" value="PAS-like_dom_sf"/>
</dbReference>
<dbReference type="InterPro" id="IPR005467">
    <property type="entry name" value="His_kinase_dom"/>
</dbReference>
<feature type="domain" description="Histidine kinase" evidence="10">
    <location>
        <begin position="421"/>
        <end position="652"/>
    </location>
</feature>
<dbReference type="InterPro" id="IPR036890">
    <property type="entry name" value="HATPase_C_sf"/>
</dbReference>
<evidence type="ECO:0000259" key="12">
    <source>
        <dbReference type="PROSITE" id="PS50885"/>
    </source>
</evidence>
<dbReference type="PROSITE" id="PS50109">
    <property type="entry name" value="HIS_KIN"/>
    <property type="match status" value="1"/>
</dbReference>
<dbReference type="GO" id="GO:0030295">
    <property type="term" value="F:protein kinase activator activity"/>
    <property type="evidence" value="ECO:0007669"/>
    <property type="project" value="TreeGrafter"/>
</dbReference>
<keyword evidence="9" id="KW-0812">Transmembrane</keyword>
<evidence type="ECO:0000313" key="14">
    <source>
        <dbReference type="Proteomes" id="UP000470302"/>
    </source>
</evidence>
<dbReference type="InterPro" id="IPR050351">
    <property type="entry name" value="BphY/WalK/GraS-like"/>
</dbReference>
<keyword evidence="4" id="KW-0597">Phosphoprotein</keyword>
<dbReference type="SMART" id="SM00387">
    <property type="entry name" value="HATPase_c"/>
    <property type="match status" value="1"/>
</dbReference>
<accession>A0A845GDB9</accession>
<proteinExistence type="predicted"/>
<dbReference type="EMBL" id="WWCW01000145">
    <property type="protein sequence ID" value="MYM90847.1"/>
    <property type="molecule type" value="Genomic_DNA"/>
</dbReference>
<evidence type="ECO:0000256" key="3">
    <source>
        <dbReference type="ARBA" id="ARBA00012438"/>
    </source>
</evidence>
<comment type="subcellular location">
    <subcellularLocation>
        <location evidence="2">Membrane</location>
    </subcellularLocation>
</comment>
<dbReference type="PANTHER" id="PTHR42878:SF13">
    <property type="entry name" value="HISTIDINE KINASE"/>
    <property type="match status" value="1"/>
</dbReference>
<evidence type="ECO:0000259" key="10">
    <source>
        <dbReference type="PROSITE" id="PS50109"/>
    </source>
</evidence>
<dbReference type="Gene3D" id="1.10.287.130">
    <property type="match status" value="1"/>
</dbReference>
<sequence length="652" mass="71521">MSAIPHRWNDLALQRKLLIVALLTALAAMLVALAALIAYDISVVRVRLVQDLASRMDLVSLNLDVDLNFGDRSAATRTLSALRGTPDIDSACLFDARHQPFASYARRGEARCAWPEEMAPSGHSFHGDFLSMLAPVRFQHEEVGSLQVEYALQPLAERLSKYGLVLAVVLMTLLIGGALQAIGLRRLVTQPLVALSKVADQVTREQRYDLRAPHFSNDEVGRLSAAFNTMLATVAARDAALRVSQSLLTNIADKSSAVIYVKDLEGRYLMVNERLRKVLPPGSPDPIGHKDADIFDDDTVQVIREGDRRALESSHSYIYEEGVPDATGMVRTYISEKFCLRDEQGKTWAMGGISTDITDRKKSEVELIQYRDKLEELVQLRTAQMVEANKELAESLETLRHAQDELVRSEKLAALGSLVAGVAHELNTPIGNSLLAVSTLIDQTRAFTRLTAEGMKRSTLQAFVNDVASGGEIVLRNLHRAVDLVSSFKQVAVDRTTSQCREFQLCDLVDEILLLLLPTFKKSGITVRQDIPPTIQMKSYPGPFGQVLINLINNALTHGFEGRTEGEILVTARMVDAERVQVVISDNGSGIAPENMGRIYDPFFTTKLGKGGSGLGLNIVYNIVYGVLQGKIDVESGLGAGTRFVLTLPVTS</sequence>
<dbReference type="PROSITE" id="PS50112">
    <property type="entry name" value="PAS"/>
    <property type="match status" value="1"/>
</dbReference>
<dbReference type="InterPro" id="IPR003661">
    <property type="entry name" value="HisK_dim/P_dom"/>
</dbReference>
<keyword evidence="6" id="KW-0418">Kinase</keyword>
<comment type="caution">
    <text evidence="13">The sequence shown here is derived from an EMBL/GenBank/DDBJ whole genome shotgun (WGS) entry which is preliminary data.</text>
</comment>
<dbReference type="AlphaFoldDB" id="A0A845GDB9"/>
<dbReference type="SUPFAM" id="SSF47384">
    <property type="entry name" value="Homodimeric domain of signal transducing histidine kinase"/>
    <property type="match status" value="1"/>
</dbReference>
<dbReference type="PANTHER" id="PTHR42878">
    <property type="entry name" value="TWO-COMPONENT HISTIDINE KINASE"/>
    <property type="match status" value="1"/>
</dbReference>
<dbReference type="SUPFAM" id="SSF55785">
    <property type="entry name" value="PYP-like sensor domain (PAS domain)"/>
    <property type="match status" value="1"/>
</dbReference>
<dbReference type="SMART" id="SM00304">
    <property type="entry name" value="HAMP"/>
    <property type="match status" value="1"/>
</dbReference>
<evidence type="ECO:0000313" key="13">
    <source>
        <dbReference type="EMBL" id="MYM90847.1"/>
    </source>
</evidence>
<evidence type="ECO:0000256" key="7">
    <source>
        <dbReference type="ARBA" id="ARBA00023136"/>
    </source>
</evidence>
<keyword evidence="5" id="KW-0808">Transferase</keyword>
<evidence type="ECO:0000256" key="4">
    <source>
        <dbReference type="ARBA" id="ARBA00022553"/>
    </source>
</evidence>
<dbReference type="Pfam" id="PF00672">
    <property type="entry name" value="HAMP"/>
    <property type="match status" value="1"/>
</dbReference>
<organism evidence="13 14">
    <name type="scientific">Duganella vulcania</name>
    <dbReference type="NCBI Taxonomy" id="2692166"/>
    <lineage>
        <taxon>Bacteria</taxon>
        <taxon>Pseudomonadati</taxon>
        <taxon>Pseudomonadota</taxon>
        <taxon>Betaproteobacteria</taxon>
        <taxon>Burkholderiales</taxon>
        <taxon>Oxalobacteraceae</taxon>
        <taxon>Telluria group</taxon>
        <taxon>Duganella</taxon>
    </lineage>
</organism>
<evidence type="ECO:0000256" key="1">
    <source>
        <dbReference type="ARBA" id="ARBA00000085"/>
    </source>
</evidence>
<dbReference type="Pfam" id="PF17152">
    <property type="entry name" value="CHASE8"/>
    <property type="match status" value="1"/>
</dbReference>
<dbReference type="NCBIfam" id="TIGR00229">
    <property type="entry name" value="sensory_box"/>
    <property type="match status" value="1"/>
</dbReference>
<dbReference type="Gene3D" id="3.30.450.20">
    <property type="entry name" value="PAS domain"/>
    <property type="match status" value="1"/>
</dbReference>
<dbReference type="Proteomes" id="UP000470302">
    <property type="component" value="Unassembled WGS sequence"/>
</dbReference>
<dbReference type="InterPro" id="IPR004358">
    <property type="entry name" value="Sig_transdc_His_kin-like_C"/>
</dbReference>
<evidence type="ECO:0000256" key="9">
    <source>
        <dbReference type="SAM" id="Phobius"/>
    </source>
</evidence>
<dbReference type="InterPro" id="IPR003594">
    <property type="entry name" value="HATPase_dom"/>
</dbReference>
<dbReference type="InterPro" id="IPR000014">
    <property type="entry name" value="PAS"/>
</dbReference>